<evidence type="ECO:0000256" key="7">
    <source>
        <dbReference type="ARBA" id="ARBA00022679"/>
    </source>
</evidence>
<comment type="similarity">
    <text evidence="2">Belongs to the methyltransferase superfamily. L-isoaspartyl/D-aspartyl protein methyltransferase family.</text>
</comment>
<keyword evidence="12" id="KW-0689">Ribosomal protein</keyword>
<keyword evidence="6 12" id="KW-0489">Methyltransferase</keyword>
<keyword evidence="13" id="KW-1185">Reference proteome</keyword>
<evidence type="ECO:0000256" key="6">
    <source>
        <dbReference type="ARBA" id="ARBA00022603"/>
    </source>
</evidence>
<evidence type="ECO:0000256" key="3">
    <source>
        <dbReference type="ARBA" id="ARBA00011890"/>
    </source>
</evidence>
<keyword evidence="7" id="KW-0808">Transferase</keyword>
<dbReference type="GO" id="GO:0005840">
    <property type="term" value="C:ribosome"/>
    <property type="evidence" value="ECO:0007669"/>
    <property type="project" value="UniProtKB-KW"/>
</dbReference>
<evidence type="ECO:0000313" key="13">
    <source>
        <dbReference type="Proteomes" id="UP001142374"/>
    </source>
</evidence>
<sequence>MDWTSYAAALAKRATYASSRWRSAVAETPRHVFVPRWWESGPSGWALCDGPGDEPRWLGTAYADTSLVTSVGPCHADHAKFGDRPTGLPTSSSTLPSLVVRMFQHARLGSCDTLLDVGTGSGYGAALAAWRLGEEQVTSVDVDPYLVEAARERLERIGRRPSVETIDATGDLPGVFDRIVATVAVRPIPASWLTALKPGGLLVTTIAGTSLLVTAEKGEDGGATGRVEWDRAGFMRTRTDPDYQEAATGDLLSIARAHEGEQITTGRYPVVNVAEAWDLSSMLDVTAPGIEHCYEEHQDRRVALMTHPDGSWVRAVAQADGLPTVHQGGPRRLWDTLDEIRTYWLTNGELPVRGARVFIKPDGTTYLARGGWHARL</sequence>
<organism evidence="12 13">
    <name type="scientific">Streptomyces telluris</name>
    <dbReference type="NCBI Taxonomy" id="2720021"/>
    <lineage>
        <taxon>Bacteria</taxon>
        <taxon>Bacillati</taxon>
        <taxon>Actinomycetota</taxon>
        <taxon>Actinomycetes</taxon>
        <taxon>Kitasatosporales</taxon>
        <taxon>Streptomycetaceae</taxon>
        <taxon>Streptomyces</taxon>
    </lineage>
</organism>
<dbReference type="GO" id="GO:0005737">
    <property type="term" value="C:cytoplasm"/>
    <property type="evidence" value="ECO:0007669"/>
    <property type="project" value="UniProtKB-SubCell"/>
</dbReference>
<dbReference type="GO" id="GO:0004719">
    <property type="term" value="F:protein-L-isoaspartate (D-aspartate) O-methyltransferase activity"/>
    <property type="evidence" value="ECO:0007669"/>
    <property type="project" value="UniProtKB-EC"/>
</dbReference>
<evidence type="ECO:0000256" key="9">
    <source>
        <dbReference type="ARBA" id="ARBA00030757"/>
    </source>
</evidence>
<dbReference type="Gene3D" id="3.40.50.150">
    <property type="entry name" value="Vaccinia Virus protein VP39"/>
    <property type="match status" value="1"/>
</dbReference>
<accession>A0A9X2RQC6</accession>
<dbReference type="InterPro" id="IPR029063">
    <property type="entry name" value="SAM-dependent_MTases_sf"/>
</dbReference>
<gene>
    <name evidence="12" type="ORF">NQU55_34515</name>
</gene>
<evidence type="ECO:0000313" key="12">
    <source>
        <dbReference type="EMBL" id="MCQ8774837.1"/>
    </source>
</evidence>
<dbReference type="CDD" id="cd02440">
    <property type="entry name" value="AdoMet_MTases"/>
    <property type="match status" value="1"/>
</dbReference>
<evidence type="ECO:0000256" key="4">
    <source>
        <dbReference type="ARBA" id="ARBA00013346"/>
    </source>
</evidence>
<dbReference type="AlphaFoldDB" id="A0A9X2RQC6"/>
<dbReference type="Pfam" id="PF01135">
    <property type="entry name" value="PCMT"/>
    <property type="match status" value="1"/>
</dbReference>
<keyword evidence="5" id="KW-0963">Cytoplasm</keyword>
<protein>
    <recommendedName>
        <fullName evidence="4">Protein-L-isoaspartate O-methyltransferase</fullName>
        <ecNumber evidence="3">2.1.1.77</ecNumber>
    </recommendedName>
    <alternativeName>
        <fullName evidence="11">L-isoaspartyl protein carboxyl methyltransferase</fullName>
    </alternativeName>
    <alternativeName>
        <fullName evidence="9">Protein L-isoaspartyl methyltransferase</fullName>
    </alternativeName>
    <alternativeName>
        <fullName evidence="10">Protein-beta-aspartate methyltransferase</fullName>
    </alternativeName>
</protein>
<dbReference type="Proteomes" id="UP001142374">
    <property type="component" value="Unassembled WGS sequence"/>
</dbReference>
<keyword evidence="8" id="KW-0949">S-adenosyl-L-methionine</keyword>
<dbReference type="GO" id="GO:0032259">
    <property type="term" value="P:methylation"/>
    <property type="evidence" value="ECO:0007669"/>
    <property type="project" value="UniProtKB-KW"/>
</dbReference>
<evidence type="ECO:0000256" key="10">
    <source>
        <dbReference type="ARBA" id="ARBA00031323"/>
    </source>
</evidence>
<reference evidence="12" key="1">
    <citation type="submission" date="2022-06" db="EMBL/GenBank/DDBJ databases">
        <title>WGS of actinobacteria.</title>
        <authorList>
            <person name="Thawai C."/>
        </authorList>
    </citation>
    <scope>NUCLEOTIDE SEQUENCE</scope>
    <source>
        <strain evidence="12">AA8</strain>
    </source>
</reference>
<keyword evidence="12" id="KW-0687">Ribonucleoprotein</keyword>
<dbReference type="EC" id="2.1.1.77" evidence="3"/>
<evidence type="ECO:0000256" key="8">
    <source>
        <dbReference type="ARBA" id="ARBA00022691"/>
    </source>
</evidence>
<evidence type="ECO:0000256" key="1">
    <source>
        <dbReference type="ARBA" id="ARBA00004496"/>
    </source>
</evidence>
<comment type="caution">
    <text evidence="12">The sequence shown here is derived from an EMBL/GenBank/DDBJ whole genome shotgun (WGS) entry which is preliminary data.</text>
</comment>
<proteinExistence type="inferred from homology"/>
<name>A0A9X2RQC6_9ACTN</name>
<comment type="subcellular location">
    <subcellularLocation>
        <location evidence="1">Cytoplasm</location>
    </subcellularLocation>
</comment>
<dbReference type="PANTHER" id="PTHR11579:SF0">
    <property type="entry name" value="PROTEIN-L-ISOASPARTATE(D-ASPARTATE) O-METHYLTRANSFERASE"/>
    <property type="match status" value="1"/>
</dbReference>
<dbReference type="EMBL" id="JANIID010000056">
    <property type="protein sequence ID" value="MCQ8774837.1"/>
    <property type="molecule type" value="Genomic_DNA"/>
</dbReference>
<dbReference type="PANTHER" id="PTHR11579">
    <property type="entry name" value="PROTEIN-L-ISOASPARTATE O-METHYLTRANSFERASE"/>
    <property type="match status" value="1"/>
</dbReference>
<dbReference type="InterPro" id="IPR000682">
    <property type="entry name" value="PCMT"/>
</dbReference>
<evidence type="ECO:0000256" key="2">
    <source>
        <dbReference type="ARBA" id="ARBA00005369"/>
    </source>
</evidence>
<evidence type="ECO:0000256" key="11">
    <source>
        <dbReference type="ARBA" id="ARBA00031350"/>
    </source>
</evidence>
<evidence type="ECO:0000256" key="5">
    <source>
        <dbReference type="ARBA" id="ARBA00022490"/>
    </source>
</evidence>
<dbReference type="SUPFAM" id="SSF53335">
    <property type="entry name" value="S-adenosyl-L-methionine-dependent methyltransferases"/>
    <property type="match status" value="1"/>
</dbReference>